<dbReference type="AlphaFoldDB" id="A0A250I867"/>
<protein>
    <submittedName>
        <fullName evidence="4">PEGA domain-containing protein</fullName>
    </submittedName>
</protein>
<dbReference type="InterPro" id="IPR013229">
    <property type="entry name" value="PEGA"/>
</dbReference>
<dbReference type="Proteomes" id="UP000217289">
    <property type="component" value="Chromosome"/>
</dbReference>
<dbReference type="KEGG" id="mbd:MEBOL_000828"/>
<evidence type="ECO:0000313" key="4">
    <source>
        <dbReference type="EMBL" id="ATB27390.1"/>
    </source>
</evidence>
<evidence type="ECO:0000259" key="3">
    <source>
        <dbReference type="Pfam" id="PF08308"/>
    </source>
</evidence>
<feature type="compositionally biased region" description="Basic and acidic residues" evidence="1">
    <location>
        <begin position="360"/>
        <end position="369"/>
    </location>
</feature>
<feature type="region of interest" description="Disordered" evidence="1">
    <location>
        <begin position="359"/>
        <end position="411"/>
    </location>
</feature>
<feature type="signal peptide" evidence="2">
    <location>
        <begin position="1"/>
        <end position="15"/>
    </location>
</feature>
<keyword evidence="2" id="KW-0732">Signal</keyword>
<dbReference type="EMBL" id="CP022163">
    <property type="protein sequence ID" value="ATB27390.1"/>
    <property type="molecule type" value="Genomic_DNA"/>
</dbReference>
<organism evidence="4 5">
    <name type="scientific">Melittangium boletus DSM 14713</name>
    <dbReference type="NCBI Taxonomy" id="1294270"/>
    <lineage>
        <taxon>Bacteria</taxon>
        <taxon>Pseudomonadati</taxon>
        <taxon>Myxococcota</taxon>
        <taxon>Myxococcia</taxon>
        <taxon>Myxococcales</taxon>
        <taxon>Cystobacterineae</taxon>
        <taxon>Archangiaceae</taxon>
        <taxon>Melittangium</taxon>
    </lineage>
</organism>
<proteinExistence type="predicted"/>
<dbReference type="RefSeq" id="WP_095976198.1">
    <property type="nucleotide sequence ID" value="NZ_CP022163.1"/>
</dbReference>
<keyword evidence="5" id="KW-1185">Reference proteome</keyword>
<gene>
    <name evidence="4" type="ORF">MEBOL_000828</name>
</gene>
<evidence type="ECO:0000256" key="2">
    <source>
        <dbReference type="SAM" id="SignalP"/>
    </source>
</evidence>
<feature type="domain" description="PEGA" evidence="3">
    <location>
        <begin position="192"/>
        <end position="244"/>
    </location>
</feature>
<feature type="chain" id="PRO_5012377247" evidence="2">
    <location>
        <begin position="16"/>
        <end position="411"/>
    </location>
</feature>
<sequence length="411" mass="44947">MKALALLLLPTLALAAPPPPQKTGPLRIGSLLVPMDPTAEASGPKMENYMNEALAQFQGYSVRKPEELLGLPRDSEAEASLKRGQQGYLESLEAFQKKDFEDAERKLRATLKELRLAPAAMTSSCNPLCDATALYAAVMHQRGDVEEAKLALLDLMALNPTHELDTKRYSREFINLRVQVATGLNAALRGEAMVKSRPAGARVFIDNEFKGYTPMTVPTLAVGKHLLRLERPGFQVAGQLLEVSPDDIETTIALQPTENYKGYDARLDSVSNEVLRPDKSSNNQAVASLGKALGLERGLVGTLRDLPDSGTTELVLGLYDMGTGKRLGVKRVMLQGDEFGQLKSELHRLVNHLLNASDGGAEKRVKSSDPLENAHGMDEWNAEDQGGKRRQQEKKKNKGDPLEGVNGTEDW</sequence>
<evidence type="ECO:0000313" key="5">
    <source>
        <dbReference type="Proteomes" id="UP000217289"/>
    </source>
</evidence>
<dbReference type="OrthoDB" id="5378734at2"/>
<accession>A0A250I867</accession>
<reference evidence="4 5" key="1">
    <citation type="submission" date="2017-06" db="EMBL/GenBank/DDBJ databases">
        <authorList>
            <person name="Kim H.J."/>
            <person name="Triplett B.A."/>
        </authorList>
    </citation>
    <scope>NUCLEOTIDE SEQUENCE [LARGE SCALE GENOMIC DNA]</scope>
    <source>
        <strain evidence="4 5">DSM 14713</strain>
    </source>
</reference>
<evidence type="ECO:0000256" key="1">
    <source>
        <dbReference type="SAM" id="MobiDB-lite"/>
    </source>
</evidence>
<name>A0A250I867_9BACT</name>
<feature type="compositionally biased region" description="Basic residues" evidence="1">
    <location>
        <begin position="388"/>
        <end position="397"/>
    </location>
</feature>
<dbReference type="Pfam" id="PF08308">
    <property type="entry name" value="PEGA"/>
    <property type="match status" value="1"/>
</dbReference>